<comment type="caution">
    <text evidence="1">Lacks conserved residue(s) required for the propagation of feature annotation.</text>
</comment>
<dbReference type="InterPro" id="IPR008207">
    <property type="entry name" value="Sig_transdc_His_kin_Hpt_dom"/>
</dbReference>
<organism evidence="3 4">
    <name type="scientific">Actinomortierella ambigua</name>
    <dbReference type="NCBI Taxonomy" id="1343610"/>
    <lineage>
        <taxon>Eukaryota</taxon>
        <taxon>Fungi</taxon>
        <taxon>Fungi incertae sedis</taxon>
        <taxon>Mucoromycota</taxon>
        <taxon>Mortierellomycotina</taxon>
        <taxon>Mortierellomycetes</taxon>
        <taxon>Mortierellales</taxon>
        <taxon>Mortierellaceae</taxon>
        <taxon>Actinomortierella</taxon>
    </lineage>
</organism>
<evidence type="ECO:0000259" key="2">
    <source>
        <dbReference type="PROSITE" id="PS50894"/>
    </source>
</evidence>
<dbReference type="PANTHER" id="PTHR28242">
    <property type="entry name" value="PHOSPHORELAY INTERMEDIATE PROTEIN YPD1"/>
    <property type="match status" value="1"/>
</dbReference>
<name>A0A9P6QFG6_9FUNG</name>
<keyword evidence="4" id="KW-1185">Reference proteome</keyword>
<evidence type="ECO:0000313" key="4">
    <source>
        <dbReference type="Proteomes" id="UP000807716"/>
    </source>
</evidence>
<comment type="caution">
    <text evidence="3">The sequence shown here is derived from an EMBL/GenBank/DDBJ whole genome shotgun (WGS) entry which is preliminary data.</text>
</comment>
<dbReference type="GO" id="GO:0009927">
    <property type="term" value="F:histidine phosphotransfer kinase activity"/>
    <property type="evidence" value="ECO:0007669"/>
    <property type="project" value="InterPro"/>
</dbReference>
<dbReference type="OrthoDB" id="1673781at2759"/>
<dbReference type="PANTHER" id="PTHR28242:SF52">
    <property type="entry name" value="PHOSPHORELAY INTERMEDIATE PROTEIN YPD1"/>
    <property type="match status" value="1"/>
</dbReference>
<evidence type="ECO:0000313" key="3">
    <source>
        <dbReference type="EMBL" id="KAG0265420.1"/>
    </source>
</evidence>
<reference evidence="3" key="1">
    <citation type="journal article" date="2020" name="Fungal Divers.">
        <title>Resolving the Mortierellaceae phylogeny through synthesis of multi-gene phylogenetics and phylogenomics.</title>
        <authorList>
            <person name="Vandepol N."/>
            <person name="Liber J."/>
            <person name="Desiro A."/>
            <person name="Na H."/>
            <person name="Kennedy M."/>
            <person name="Barry K."/>
            <person name="Grigoriev I.V."/>
            <person name="Miller A.N."/>
            <person name="O'Donnell K."/>
            <person name="Stajich J.E."/>
            <person name="Bonito G."/>
        </authorList>
    </citation>
    <scope>NUCLEOTIDE SEQUENCE</scope>
    <source>
        <strain evidence="3">BC1065</strain>
    </source>
</reference>
<dbReference type="AlphaFoldDB" id="A0A9P6QFG6"/>
<dbReference type="SUPFAM" id="SSF47226">
    <property type="entry name" value="Histidine-containing phosphotransfer domain, HPT domain"/>
    <property type="match status" value="1"/>
</dbReference>
<feature type="domain" description="HPt" evidence="2">
    <location>
        <begin position="26"/>
        <end position="129"/>
    </location>
</feature>
<dbReference type="GO" id="GO:0005634">
    <property type="term" value="C:nucleus"/>
    <property type="evidence" value="ECO:0007669"/>
    <property type="project" value="TreeGrafter"/>
</dbReference>
<dbReference type="InterPro" id="IPR045871">
    <property type="entry name" value="AHP1-5/YPD1"/>
</dbReference>
<dbReference type="GO" id="GO:0005737">
    <property type="term" value="C:cytoplasm"/>
    <property type="evidence" value="ECO:0007669"/>
    <property type="project" value="TreeGrafter"/>
</dbReference>
<dbReference type="GO" id="GO:0000160">
    <property type="term" value="P:phosphorelay signal transduction system"/>
    <property type="evidence" value="ECO:0007669"/>
    <property type="project" value="InterPro"/>
</dbReference>
<dbReference type="InterPro" id="IPR036641">
    <property type="entry name" value="HPT_dom_sf"/>
</dbReference>
<sequence length="134" mass="15099">MSAPNLYDYVDQDTFKQLLELDDEDDHSFSYSTVSSFFTQTELALREMESALTRRDLLKVSHLGFSLKGTSGAIGAFRIQKSSEKLQDYGHCIDGSNSITVEEAWELIPPLVSTIKTDYHGTEKALKSFYAEDD</sequence>
<dbReference type="Proteomes" id="UP000807716">
    <property type="component" value="Unassembled WGS sequence"/>
</dbReference>
<accession>A0A9P6QFG6</accession>
<protein>
    <recommendedName>
        <fullName evidence="2">HPt domain-containing protein</fullName>
    </recommendedName>
</protein>
<dbReference type="Gene3D" id="1.20.120.160">
    <property type="entry name" value="HPT domain"/>
    <property type="match status" value="1"/>
</dbReference>
<proteinExistence type="predicted"/>
<evidence type="ECO:0000256" key="1">
    <source>
        <dbReference type="PROSITE-ProRule" id="PRU00110"/>
    </source>
</evidence>
<gene>
    <name evidence="3" type="ORF">DFQ27_000634</name>
</gene>
<dbReference type="GO" id="GO:0043424">
    <property type="term" value="F:protein histidine kinase binding"/>
    <property type="evidence" value="ECO:0007669"/>
    <property type="project" value="InterPro"/>
</dbReference>
<dbReference type="PROSITE" id="PS50894">
    <property type="entry name" value="HPT"/>
    <property type="match status" value="1"/>
</dbReference>
<dbReference type="EMBL" id="JAAAJB010000117">
    <property type="protein sequence ID" value="KAG0265420.1"/>
    <property type="molecule type" value="Genomic_DNA"/>
</dbReference>